<dbReference type="Proteomes" id="UP000195807">
    <property type="component" value="Chromosome"/>
</dbReference>
<proteinExistence type="predicted"/>
<dbReference type="OrthoDB" id="7206106at2"/>
<gene>
    <name evidence="1" type="ORF">A9D14_00695</name>
</gene>
<dbReference type="KEGG" id="cman:A9D14_00695"/>
<dbReference type="RefSeq" id="WP_066842097.1">
    <property type="nucleotide sequence ID" value="NZ_CP019602.1"/>
</dbReference>
<protein>
    <submittedName>
        <fullName evidence="1">Uncharacterized protein</fullName>
    </submittedName>
</protein>
<evidence type="ECO:0000313" key="1">
    <source>
        <dbReference type="EMBL" id="ARU14958.1"/>
    </source>
</evidence>
<evidence type="ECO:0000313" key="2">
    <source>
        <dbReference type="Proteomes" id="UP000195807"/>
    </source>
</evidence>
<dbReference type="Gene3D" id="2.40.50.90">
    <property type="match status" value="1"/>
</dbReference>
<name>A0A1Z1F829_9SPHN</name>
<dbReference type="AlphaFoldDB" id="A0A1Z1F829"/>
<reference evidence="1 2" key="1">
    <citation type="submission" date="2017-01" db="EMBL/GenBank/DDBJ databases">
        <title>Complete genome sequence of esterase-producing bacterium Croceicoccus marinus E4A9.</title>
        <authorList>
            <person name="Wu Y.-H."/>
            <person name="Cheng H."/>
            <person name="Xu L."/>
            <person name="Huo Y.-Y."/>
            <person name="Wang C.-S."/>
            <person name="Xu X.-W."/>
        </authorList>
    </citation>
    <scope>NUCLEOTIDE SEQUENCE [LARGE SCALE GENOMIC DNA]</scope>
    <source>
        <strain evidence="1 2">E4A9</strain>
    </source>
</reference>
<organism evidence="1 2">
    <name type="scientific">Croceicoccus marinus</name>
    <dbReference type="NCBI Taxonomy" id="450378"/>
    <lineage>
        <taxon>Bacteria</taxon>
        <taxon>Pseudomonadati</taxon>
        <taxon>Pseudomonadota</taxon>
        <taxon>Alphaproteobacteria</taxon>
        <taxon>Sphingomonadales</taxon>
        <taxon>Erythrobacteraceae</taxon>
        <taxon>Croceicoccus</taxon>
    </lineage>
</organism>
<accession>A0A1Z1F829</accession>
<dbReference type="EMBL" id="CP019602">
    <property type="protein sequence ID" value="ARU14958.1"/>
    <property type="molecule type" value="Genomic_DNA"/>
</dbReference>
<keyword evidence="2" id="KW-1185">Reference proteome</keyword>
<dbReference type="InterPro" id="IPR035437">
    <property type="entry name" value="SNase_OB-fold_sf"/>
</dbReference>
<dbReference type="STRING" id="450378.GCA_001661675_00140"/>
<dbReference type="SUPFAM" id="SSF50199">
    <property type="entry name" value="Staphylococcal nuclease"/>
    <property type="match status" value="1"/>
</dbReference>
<sequence length="141" mass="14653">MLLALAASIVAAGQTFTCTPTRVWDGDGPVWCAEGPRLRISGIAAREMDGTCRTNQPCPDASAIEARDALVDVLGGPRGTTSTGHVIVASGPMRCVSTGSAGGNRTGAWCTLPSGTDLSCAMVATGTVLVWDRYWGDHRCR</sequence>